<evidence type="ECO:0000313" key="4">
    <source>
        <dbReference type="EMBL" id="HIZ89511.1"/>
    </source>
</evidence>
<reference evidence="4" key="2">
    <citation type="submission" date="2021-04" db="EMBL/GenBank/DDBJ databases">
        <authorList>
            <person name="Gilroy R."/>
        </authorList>
    </citation>
    <scope>NUCLEOTIDE SEQUENCE</scope>
    <source>
        <strain evidence="4">ChiW4-1371</strain>
    </source>
</reference>
<dbReference type="PANTHER" id="PTHR42939:SF1">
    <property type="entry name" value="ABC TRANSPORTER ATP-BINDING PROTEIN ALBC-RELATED"/>
    <property type="match status" value="1"/>
</dbReference>
<keyword evidence="3" id="KW-0067">ATP-binding</keyword>
<sequence length="81" mass="9072">MEPLGGVDPATRDYILDTILSNFSEGASVIISTHLISDIERILDEVIFINKGKIVLTSSADELRKKENASIDEIFRRCFKC</sequence>
<dbReference type="PANTHER" id="PTHR42939">
    <property type="entry name" value="ABC TRANSPORTER ATP-BINDING PROTEIN ALBC-RELATED"/>
    <property type="match status" value="1"/>
</dbReference>
<gene>
    <name evidence="4" type="ORF">H9804_06175</name>
</gene>
<name>A0A9D2KBV5_9BACT</name>
<dbReference type="EMBL" id="DXAQ01000095">
    <property type="protein sequence ID" value="HIZ89511.1"/>
    <property type="molecule type" value="Genomic_DNA"/>
</dbReference>
<evidence type="ECO:0000256" key="2">
    <source>
        <dbReference type="ARBA" id="ARBA00022741"/>
    </source>
</evidence>
<comment type="caution">
    <text evidence="4">The sequence shown here is derived from an EMBL/GenBank/DDBJ whole genome shotgun (WGS) entry which is preliminary data.</text>
</comment>
<dbReference type="GO" id="GO:0005524">
    <property type="term" value="F:ATP binding"/>
    <property type="evidence" value="ECO:0007669"/>
    <property type="project" value="UniProtKB-KW"/>
</dbReference>
<dbReference type="Gene3D" id="3.40.50.300">
    <property type="entry name" value="P-loop containing nucleotide triphosphate hydrolases"/>
    <property type="match status" value="1"/>
</dbReference>
<evidence type="ECO:0000256" key="3">
    <source>
        <dbReference type="ARBA" id="ARBA00022840"/>
    </source>
</evidence>
<protein>
    <submittedName>
        <fullName evidence="4">Uncharacterized protein</fullName>
    </submittedName>
</protein>
<dbReference type="SUPFAM" id="SSF52540">
    <property type="entry name" value="P-loop containing nucleoside triphosphate hydrolases"/>
    <property type="match status" value="1"/>
</dbReference>
<dbReference type="Proteomes" id="UP000824176">
    <property type="component" value="Unassembled WGS sequence"/>
</dbReference>
<dbReference type="InterPro" id="IPR027417">
    <property type="entry name" value="P-loop_NTPase"/>
</dbReference>
<organism evidence="4 5">
    <name type="scientific">Candidatus Mucispirillum faecigallinarum</name>
    <dbReference type="NCBI Taxonomy" id="2838699"/>
    <lineage>
        <taxon>Bacteria</taxon>
        <taxon>Pseudomonadati</taxon>
        <taxon>Deferribacterota</taxon>
        <taxon>Deferribacteres</taxon>
        <taxon>Deferribacterales</taxon>
        <taxon>Mucispirillaceae</taxon>
        <taxon>Mucispirillum</taxon>
    </lineage>
</organism>
<dbReference type="InterPro" id="IPR051782">
    <property type="entry name" value="ABC_Transporter_VariousFunc"/>
</dbReference>
<dbReference type="AlphaFoldDB" id="A0A9D2KBV5"/>
<proteinExistence type="predicted"/>
<keyword evidence="2" id="KW-0547">Nucleotide-binding</keyword>
<reference evidence="4" key="1">
    <citation type="journal article" date="2021" name="PeerJ">
        <title>Extensive microbial diversity within the chicken gut microbiome revealed by metagenomics and culture.</title>
        <authorList>
            <person name="Gilroy R."/>
            <person name="Ravi A."/>
            <person name="Getino M."/>
            <person name="Pursley I."/>
            <person name="Horton D.L."/>
            <person name="Alikhan N.F."/>
            <person name="Baker D."/>
            <person name="Gharbi K."/>
            <person name="Hall N."/>
            <person name="Watson M."/>
            <person name="Adriaenssens E.M."/>
            <person name="Foster-Nyarko E."/>
            <person name="Jarju S."/>
            <person name="Secka A."/>
            <person name="Antonio M."/>
            <person name="Oren A."/>
            <person name="Chaudhuri R.R."/>
            <person name="La Ragione R."/>
            <person name="Hildebrand F."/>
            <person name="Pallen M.J."/>
        </authorList>
    </citation>
    <scope>NUCLEOTIDE SEQUENCE</scope>
    <source>
        <strain evidence="4">ChiW4-1371</strain>
    </source>
</reference>
<keyword evidence="1" id="KW-0813">Transport</keyword>
<accession>A0A9D2KBV5</accession>
<evidence type="ECO:0000256" key="1">
    <source>
        <dbReference type="ARBA" id="ARBA00022448"/>
    </source>
</evidence>
<evidence type="ECO:0000313" key="5">
    <source>
        <dbReference type="Proteomes" id="UP000824176"/>
    </source>
</evidence>